<protein>
    <submittedName>
        <fullName evidence="1">Uncharacterized protein</fullName>
    </submittedName>
</protein>
<dbReference type="Proteomes" id="UP001251528">
    <property type="component" value="Unassembled WGS sequence"/>
</dbReference>
<name>A0AAJ0CK26_9HYPO</name>
<evidence type="ECO:0000313" key="1">
    <source>
        <dbReference type="EMBL" id="KAK2594511.1"/>
    </source>
</evidence>
<dbReference type="AlphaFoldDB" id="A0AAJ0CK26"/>
<accession>A0AAJ0CK26</accession>
<evidence type="ECO:0000313" key="2">
    <source>
        <dbReference type="Proteomes" id="UP001251528"/>
    </source>
</evidence>
<proteinExistence type="predicted"/>
<keyword evidence="2" id="KW-1185">Reference proteome</keyword>
<gene>
    <name evidence="1" type="ORF">QQS21_007792</name>
</gene>
<reference evidence="1" key="1">
    <citation type="submission" date="2023-06" db="EMBL/GenBank/DDBJ databases">
        <title>Conoideocrella luteorostrata (Hypocreales: Clavicipitaceae), a potential biocontrol fungus for elongate hemlock scale in United States Christmas tree production areas.</title>
        <authorList>
            <person name="Barrett H."/>
            <person name="Lovett B."/>
            <person name="Macias A.M."/>
            <person name="Stajich J.E."/>
            <person name="Kasson M.T."/>
        </authorList>
    </citation>
    <scope>NUCLEOTIDE SEQUENCE</scope>
    <source>
        <strain evidence="1">ARSEF 14590</strain>
    </source>
</reference>
<dbReference type="EMBL" id="JASWJB010000166">
    <property type="protein sequence ID" value="KAK2594511.1"/>
    <property type="molecule type" value="Genomic_DNA"/>
</dbReference>
<organism evidence="1 2">
    <name type="scientific">Conoideocrella luteorostrata</name>
    <dbReference type="NCBI Taxonomy" id="1105319"/>
    <lineage>
        <taxon>Eukaryota</taxon>
        <taxon>Fungi</taxon>
        <taxon>Dikarya</taxon>
        <taxon>Ascomycota</taxon>
        <taxon>Pezizomycotina</taxon>
        <taxon>Sordariomycetes</taxon>
        <taxon>Hypocreomycetidae</taxon>
        <taxon>Hypocreales</taxon>
        <taxon>Clavicipitaceae</taxon>
        <taxon>Conoideocrella</taxon>
    </lineage>
</organism>
<comment type="caution">
    <text evidence="1">The sequence shown here is derived from an EMBL/GenBank/DDBJ whole genome shotgun (WGS) entry which is preliminary data.</text>
</comment>
<sequence>MESKAPPVRQFKINRTSFTRHYEVLRPDGTQLYYVDQSAFTKDKPNLTFHEGNDAKGPIVAVSHMPRFSFDCKVGLGDPSLSSSAGNVNIQWEDLTRKSVNASEFHWAMTCPPAAGAPSAMRRNFVWKRTHKVGAEGAAPSAVTFRNFKLLDGETDDHNGFAVREGEEEGGSVWCCWRAAGGG</sequence>